<accession>A0ABD5PYD0</accession>
<feature type="compositionally biased region" description="Basic and acidic residues" evidence="1">
    <location>
        <begin position="177"/>
        <end position="192"/>
    </location>
</feature>
<dbReference type="InterPro" id="IPR025202">
    <property type="entry name" value="PLD-like_dom"/>
</dbReference>
<dbReference type="GO" id="GO:0030572">
    <property type="term" value="F:phosphatidyltransferase activity"/>
    <property type="evidence" value="ECO:0007669"/>
    <property type="project" value="UniProtKB-ARBA"/>
</dbReference>
<dbReference type="SUPFAM" id="SSF56024">
    <property type="entry name" value="Phospholipase D/nuclease"/>
    <property type="match status" value="2"/>
</dbReference>
<dbReference type="CDD" id="cd09128">
    <property type="entry name" value="PLDc_unchar1_2"/>
    <property type="match status" value="1"/>
</dbReference>
<protein>
    <submittedName>
        <fullName evidence="4">Phosphatidylserine/phosphatidylglycerophosphate/ cardiolipin synthase family protein</fullName>
    </submittedName>
</protein>
<dbReference type="PANTHER" id="PTHR21248">
    <property type="entry name" value="CARDIOLIPIN SYNTHASE"/>
    <property type="match status" value="1"/>
</dbReference>
<keyword evidence="2" id="KW-0812">Transmembrane</keyword>
<dbReference type="SMART" id="SM00155">
    <property type="entry name" value="PLDc"/>
    <property type="match status" value="2"/>
</dbReference>
<keyword evidence="5" id="KW-1185">Reference proteome</keyword>
<dbReference type="InterPro" id="IPR001736">
    <property type="entry name" value="PLipase_D/transphosphatidylase"/>
</dbReference>
<keyword evidence="2" id="KW-0472">Membrane</keyword>
<dbReference type="GeneID" id="73045665"/>
<dbReference type="AlphaFoldDB" id="A0ABD5PYD0"/>
<sequence>MSLWTDFTPIIVAAALIAVVTVTTPPAVAVNTPAETTLDDATTGNDAPVDIAPTDPPEIVALYPNPVADGDAGEFAVVRFPQRANPSNWSLADGETTVAFPNETVSGRVAVSGDPRTARNLTDAPVIALTGGLSLANGGETVRLVRDGTVARTSETDVNATAATVTYEDAPEGERFHRVRSGDDRGGPEARDSGGSSVWRWTPLGATDFGVARTGPTNARAFVLPDSPAVPLETLRRADRRILLAGYTFASERVADALASATRRGVEVRVLVDGAPVGGLSRRSAKLLDSLVARGVEVRVLGGPRARYDFHHAKYAVADDRALVLTENWKPSGTGGHSNRGWGAVVRSDAVASRLAEVFRADAGWRGATPWSEFRRGRSFDPADGAPANDTYPAAVAPDGVNVSSSEVLVAPDNAEASLVSTLDAADESIRVQQVAIGGRKHSLLRATLRAARRGVEVRVLLSSAWYVEKDNRKLVEWLNSRAEAEGLSLEARMADPRGRYGKIHAKGVVVDGDTAVVGSLNWNNHSARANREVAVVLRGEEAGGFYARAFDADWRASADDGFGSGGRVPVGLLGAVAVGAVVALLYAKREVVFEN</sequence>
<evidence type="ECO:0000313" key="5">
    <source>
        <dbReference type="Proteomes" id="UP001595945"/>
    </source>
</evidence>
<name>A0ABD5PYD0_9EURY</name>
<dbReference type="Pfam" id="PF13091">
    <property type="entry name" value="PLDc_2"/>
    <property type="match status" value="2"/>
</dbReference>
<evidence type="ECO:0000313" key="4">
    <source>
        <dbReference type="EMBL" id="MFC4823288.1"/>
    </source>
</evidence>
<feature type="transmembrane region" description="Helical" evidence="2">
    <location>
        <begin position="569"/>
        <end position="588"/>
    </location>
</feature>
<dbReference type="PROSITE" id="PS50035">
    <property type="entry name" value="PLD"/>
    <property type="match status" value="1"/>
</dbReference>
<dbReference type="PANTHER" id="PTHR21248:SF22">
    <property type="entry name" value="PHOSPHOLIPASE D"/>
    <property type="match status" value="1"/>
</dbReference>
<evidence type="ECO:0000256" key="2">
    <source>
        <dbReference type="SAM" id="Phobius"/>
    </source>
</evidence>
<dbReference type="EMBL" id="JBHSHT010000001">
    <property type="protein sequence ID" value="MFC4823288.1"/>
    <property type="molecule type" value="Genomic_DNA"/>
</dbReference>
<comment type="caution">
    <text evidence="4">The sequence shown here is derived from an EMBL/GenBank/DDBJ whole genome shotgun (WGS) entry which is preliminary data.</text>
</comment>
<feature type="region of interest" description="Disordered" evidence="1">
    <location>
        <begin position="177"/>
        <end position="197"/>
    </location>
</feature>
<proteinExistence type="predicted"/>
<gene>
    <name evidence="4" type="ORF">ACFO9K_03325</name>
</gene>
<dbReference type="RefSeq" id="WP_254267230.1">
    <property type="nucleotide sequence ID" value="NZ_CP100400.1"/>
</dbReference>
<evidence type="ECO:0000256" key="1">
    <source>
        <dbReference type="SAM" id="MobiDB-lite"/>
    </source>
</evidence>
<dbReference type="Proteomes" id="UP001595945">
    <property type="component" value="Unassembled WGS sequence"/>
</dbReference>
<dbReference type="GO" id="GO:0032049">
    <property type="term" value="P:cardiolipin biosynthetic process"/>
    <property type="evidence" value="ECO:0007669"/>
    <property type="project" value="UniProtKB-ARBA"/>
</dbReference>
<evidence type="ECO:0000259" key="3">
    <source>
        <dbReference type="PROSITE" id="PS50035"/>
    </source>
</evidence>
<keyword evidence="2" id="KW-1133">Transmembrane helix</keyword>
<dbReference type="Gene3D" id="3.30.870.10">
    <property type="entry name" value="Endonuclease Chain A"/>
    <property type="match status" value="2"/>
</dbReference>
<organism evidence="4 5">
    <name type="scientific">Halorussus aquaticus</name>
    <dbReference type="NCBI Taxonomy" id="2953748"/>
    <lineage>
        <taxon>Archaea</taxon>
        <taxon>Methanobacteriati</taxon>
        <taxon>Methanobacteriota</taxon>
        <taxon>Stenosarchaea group</taxon>
        <taxon>Halobacteria</taxon>
        <taxon>Halobacteriales</taxon>
        <taxon>Haladaptataceae</taxon>
        <taxon>Halorussus</taxon>
    </lineage>
</organism>
<feature type="domain" description="PLD phosphodiesterase" evidence="3">
    <location>
        <begin position="500"/>
        <end position="527"/>
    </location>
</feature>
<reference evidence="4 5" key="1">
    <citation type="journal article" date="2019" name="Int. J. Syst. Evol. Microbiol.">
        <title>The Global Catalogue of Microorganisms (GCM) 10K type strain sequencing project: providing services to taxonomists for standard genome sequencing and annotation.</title>
        <authorList>
            <consortium name="The Broad Institute Genomics Platform"/>
            <consortium name="The Broad Institute Genome Sequencing Center for Infectious Disease"/>
            <person name="Wu L."/>
            <person name="Ma J."/>
        </authorList>
    </citation>
    <scope>NUCLEOTIDE SEQUENCE [LARGE SCALE GENOMIC DNA]</scope>
    <source>
        <strain evidence="4 5">XZYJ18</strain>
    </source>
</reference>